<comment type="caution">
    <text evidence="6">The sequence shown here is derived from an EMBL/GenBank/DDBJ whole genome shotgun (WGS) entry which is preliminary data.</text>
</comment>
<gene>
    <name evidence="6" type="ORF">AYP82_07490</name>
</gene>
<reference evidence="6 7" key="1">
    <citation type="submission" date="2016-05" db="EMBL/GenBank/DDBJ databases">
        <authorList>
            <person name="Johnson T.J."/>
            <person name="Youmans B.P."/>
            <person name="Case K.A."/>
        </authorList>
    </citation>
    <scope>NUCLEOTIDE SEQUENCE [LARGE SCALE GENOMIC DNA]</scope>
    <source>
        <strain evidence="6 7">UMNLC6</strain>
    </source>
</reference>
<dbReference type="PANTHER" id="PTHR30290">
    <property type="entry name" value="PERIPLASMIC BINDING COMPONENT OF ABC TRANSPORTER"/>
    <property type="match status" value="1"/>
</dbReference>
<evidence type="ECO:0000256" key="4">
    <source>
        <dbReference type="SAM" id="SignalP"/>
    </source>
</evidence>
<dbReference type="SUPFAM" id="SSF53850">
    <property type="entry name" value="Periplasmic binding protein-like II"/>
    <property type="match status" value="1"/>
</dbReference>
<sequence>MSKAKRYFGALALVSGAALSLVACGNNKNAKTNDAADTHHKFSQTVPVKSVKKGGTLNYAIESDSPFTGIFLPELSDTDTDSQVAEPGQEGLFSVNDQYKINNKGAATFKLDRKAKTVTIEVKKGVKWSDGKQVNAKDVEYAYEIIANKDSKSQRYTDSLADIVGLAEYHEGKSKKISGIEMPDGENGRKVVIHFKQMKPGMLQSGNGYFWEYAEPYHYLKDVPFSKLMSSDKVRKQPLFYGPFRVSKLVRGQSVTWERNPHYWRGTPNLEKVSMTVIGTNSVTQAIKSHKFDVAGVVNTQWEDVKNATDTNFIGKVPLSYSYLGFKVGKWDKKAGKNVENKNSKMNNPSLRKAMAYAMNVDAVAKRYYHGLAFRVNTLIPEQFGDYTDKSIKGYPYNLKKANELLDKAGYKKKGEYRVQPNGKKLVINLAVRNNSTTAEPVWRNYIQQWKKVGLDVKFVGGRLMEFNNWVQAVESDDPRIDVFEGGWSLSSEPSPNDLYNEAAPYNFVRFVSPKQTKLLADIDSEKAFNPTYRANAFKKWQKWMYDEAYVVPTTNQYSVTAVNKKVTGWSLKPSANTWFTAGFVK</sequence>
<dbReference type="Gene3D" id="3.40.190.10">
    <property type="entry name" value="Periplasmic binding protein-like II"/>
    <property type="match status" value="1"/>
</dbReference>
<dbReference type="GO" id="GO:0015833">
    <property type="term" value="P:peptide transport"/>
    <property type="evidence" value="ECO:0007669"/>
    <property type="project" value="TreeGrafter"/>
</dbReference>
<keyword evidence="2" id="KW-0813">Transport</keyword>
<dbReference type="Proteomes" id="UP000198437">
    <property type="component" value="Unassembled WGS sequence"/>
</dbReference>
<dbReference type="InterPro" id="IPR039424">
    <property type="entry name" value="SBP_5"/>
</dbReference>
<dbReference type="RefSeq" id="WP_089145481.1">
    <property type="nucleotide sequence ID" value="NZ_LYQV01000016.1"/>
</dbReference>
<evidence type="ECO:0000259" key="5">
    <source>
        <dbReference type="Pfam" id="PF00496"/>
    </source>
</evidence>
<dbReference type="InterPro" id="IPR000914">
    <property type="entry name" value="SBP_5_dom"/>
</dbReference>
<name>A0A226SG17_9LACO</name>
<dbReference type="AlphaFoldDB" id="A0A226SG17"/>
<dbReference type="InterPro" id="IPR030678">
    <property type="entry name" value="Peptide/Ni-bd"/>
</dbReference>
<evidence type="ECO:0000256" key="3">
    <source>
        <dbReference type="ARBA" id="ARBA00022729"/>
    </source>
</evidence>
<dbReference type="PANTHER" id="PTHR30290:SF9">
    <property type="entry name" value="OLIGOPEPTIDE-BINDING PROTEIN APPA"/>
    <property type="match status" value="1"/>
</dbReference>
<protein>
    <submittedName>
        <fullName evidence="6">Peptide ABC transporter substrate-binding protein</fullName>
    </submittedName>
</protein>
<dbReference type="GO" id="GO:0042597">
    <property type="term" value="C:periplasmic space"/>
    <property type="evidence" value="ECO:0007669"/>
    <property type="project" value="UniProtKB-ARBA"/>
</dbReference>
<evidence type="ECO:0000313" key="6">
    <source>
        <dbReference type="EMBL" id="OXC23376.1"/>
    </source>
</evidence>
<comment type="similarity">
    <text evidence="1">Belongs to the bacterial solute-binding protein 5 family.</text>
</comment>
<keyword evidence="3 4" id="KW-0732">Signal</keyword>
<dbReference type="PROSITE" id="PS51257">
    <property type="entry name" value="PROKAR_LIPOPROTEIN"/>
    <property type="match status" value="1"/>
</dbReference>
<evidence type="ECO:0000313" key="7">
    <source>
        <dbReference type="Proteomes" id="UP000198437"/>
    </source>
</evidence>
<evidence type="ECO:0000256" key="1">
    <source>
        <dbReference type="ARBA" id="ARBA00005695"/>
    </source>
</evidence>
<dbReference type="Gene3D" id="3.10.105.10">
    <property type="entry name" value="Dipeptide-binding Protein, Domain 3"/>
    <property type="match status" value="1"/>
</dbReference>
<feature type="chain" id="PRO_5038796667" evidence="4">
    <location>
        <begin position="26"/>
        <end position="586"/>
    </location>
</feature>
<dbReference type="GO" id="GO:0043190">
    <property type="term" value="C:ATP-binding cassette (ABC) transporter complex"/>
    <property type="evidence" value="ECO:0007669"/>
    <property type="project" value="InterPro"/>
</dbReference>
<dbReference type="Pfam" id="PF00496">
    <property type="entry name" value="SBP_bac_5"/>
    <property type="match status" value="1"/>
</dbReference>
<dbReference type="CDD" id="cd08510">
    <property type="entry name" value="PBP2_Lactococcal_OppA_like"/>
    <property type="match status" value="1"/>
</dbReference>
<evidence type="ECO:0000256" key="2">
    <source>
        <dbReference type="ARBA" id="ARBA00022448"/>
    </source>
</evidence>
<feature type="signal peptide" evidence="4">
    <location>
        <begin position="1"/>
        <end position="25"/>
    </location>
</feature>
<feature type="domain" description="Solute-binding protein family 5" evidence="5">
    <location>
        <begin position="109"/>
        <end position="501"/>
    </location>
</feature>
<organism evidence="6 7">
    <name type="scientific">Lactobacillus crispatus</name>
    <dbReference type="NCBI Taxonomy" id="47770"/>
    <lineage>
        <taxon>Bacteria</taxon>
        <taxon>Bacillati</taxon>
        <taxon>Bacillota</taxon>
        <taxon>Bacilli</taxon>
        <taxon>Lactobacillales</taxon>
        <taxon>Lactobacillaceae</taxon>
        <taxon>Lactobacillus</taxon>
    </lineage>
</organism>
<dbReference type="EMBL" id="LYQW01000010">
    <property type="protein sequence ID" value="OXC23376.1"/>
    <property type="molecule type" value="Genomic_DNA"/>
</dbReference>
<proteinExistence type="inferred from homology"/>
<dbReference type="PIRSF" id="PIRSF002741">
    <property type="entry name" value="MppA"/>
    <property type="match status" value="1"/>
</dbReference>
<accession>A0A226SG17</accession>
<dbReference type="GO" id="GO:1904680">
    <property type="term" value="F:peptide transmembrane transporter activity"/>
    <property type="evidence" value="ECO:0007669"/>
    <property type="project" value="TreeGrafter"/>
</dbReference>